<keyword evidence="3" id="KW-1185">Reference proteome</keyword>
<protein>
    <submittedName>
        <fullName evidence="2">Uncharacterized protein</fullName>
    </submittedName>
</protein>
<gene>
    <name evidence="2" type="ORF">NUH88_20260</name>
</gene>
<reference evidence="2" key="1">
    <citation type="submission" date="2022-08" db="EMBL/GenBank/DDBJ databases">
        <title>Nisaea acidiphila sp. nov., isolated from a marine algal debris and emended description of the genus Nisaea Urios et al. 2008.</title>
        <authorList>
            <person name="Kwon K."/>
        </authorList>
    </citation>
    <scope>NUCLEOTIDE SEQUENCE</scope>
    <source>
        <strain evidence="2">MEBiC11861</strain>
    </source>
</reference>
<proteinExistence type="predicted"/>
<dbReference type="RefSeq" id="WP_257768548.1">
    <property type="nucleotide sequence ID" value="NZ_CP102480.1"/>
</dbReference>
<dbReference type="KEGG" id="naci:NUH88_20260"/>
<dbReference type="Proteomes" id="UP001060336">
    <property type="component" value="Chromosome"/>
</dbReference>
<name>A0A9J7AR50_9PROT</name>
<sequence length="62" mass="6588">MGTNVLRRPDTGAGTPASSAKGWKKLDLSELFSREFRIGKNGIYCAALEEQIAGSEKSAGSE</sequence>
<evidence type="ECO:0000256" key="1">
    <source>
        <dbReference type="SAM" id="MobiDB-lite"/>
    </source>
</evidence>
<dbReference type="EMBL" id="CP102480">
    <property type="protein sequence ID" value="UUX49719.1"/>
    <property type="molecule type" value="Genomic_DNA"/>
</dbReference>
<evidence type="ECO:0000313" key="3">
    <source>
        <dbReference type="Proteomes" id="UP001060336"/>
    </source>
</evidence>
<accession>A0A9J7AR50</accession>
<evidence type="ECO:0000313" key="2">
    <source>
        <dbReference type="EMBL" id="UUX49719.1"/>
    </source>
</evidence>
<feature type="region of interest" description="Disordered" evidence="1">
    <location>
        <begin position="1"/>
        <end position="20"/>
    </location>
</feature>
<organism evidence="2 3">
    <name type="scientific">Nisaea acidiphila</name>
    <dbReference type="NCBI Taxonomy" id="1862145"/>
    <lineage>
        <taxon>Bacteria</taxon>
        <taxon>Pseudomonadati</taxon>
        <taxon>Pseudomonadota</taxon>
        <taxon>Alphaproteobacteria</taxon>
        <taxon>Rhodospirillales</taxon>
        <taxon>Thalassobaculaceae</taxon>
        <taxon>Nisaea</taxon>
    </lineage>
</organism>
<dbReference type="AlphaFoldDB" id="A0A9J7AR50"/>